<feature type="domain" description="FAS1" evidence="2">
    <location>
        <begin position="48"/>
        <end position="186"/>
    </location>
</feature>
<dbReference type="Pfam" id="PF02469">
    <property type="entry name" value="Fasciclin"/>
    <property type="match status" value="1"/>
</dbReference>
<dbReference type="SMART" id="SM00554">
    <property type="entry name" value="FAS1"/>
    <property type="match status" value="1"/>
</dbReference>
<dbReference type="PROSITE" id="PS50213">
    <property type="entry name" value="FAS1"/>
    <property type="match status" value="1"/>
</dbReference>
<dbReference type="AlphaFoldDB" id="A0A388M3I5"/>
<name>A0A388M3I5_CHABU</name>
<evidence type="ECO:0000259" key="2">
    <source>
        <dbReference type="PROSITE" id="PS50213"/>
    </source>
</evidence>
<protein>
    <recommendedName>
        <fullName evidence="2">FAS1 domain-containing protein</fullName>
    </recommendedName>
</protein>
<keyword evidence="1" id="KW-0732">Signal</keyword>
<dbReference type="SUPFAM" id="SSF82153">
    <property type="entry name" value="FAS1 domain"/>
    <property type="match status" value="1"/>
</dbReference>
<organism evidence="3 4">
    <name type="scientific">Chara braunii</name>
    <name type="common">Braun's stonewort</name>
    <dbReference type="NCBI Taxonomy" id="69332"/>
    <lineage>
        <taxon>Eukaryota</taxon>
        <taxon>Viridiplantae</taxon>
        <taxon>Streptophyta</taxon>
        <taxon>Charophyceae</taxon>
        <taxon>Charales</taxon>
        <taxon>Characeae</taxon>
        <taxon>Chara</taxon>
    </lineage>
</organism>
<reference evidence="3 4" key="1">
    <citation type="journal article" date="2018" name="Cell">
        <title>The Chara Genome: Secondary Complexity and Implications for Plant Terrestrialization.</title>
        <authorList>
            <person name="Nishiyama T."/>
            <person name="Sakayama H."/>
            <person name="Vries J.D."/>
            <person name="Buschmann H."/>
            <person name="Saint-Marcoux D."/>
            <person name="Ullrich K.K."/>
            <person name="Haas F.B."/>
            <person name="Vanderstraeten L."/>
            <person name="Becker D."/>
            <person name="Lang D."/>
            <person name="Vosolsobe S."/>
            <person name="Rombauts S."/>
            <person name="Wilhelmsson P.K.I."/>
            <person name="Janitza P."/>
            <person name="Kern R."/>
            <person name="Heyl A."/>
            <person name="Rumpler F."/>
            <person name="Villalobos L.I.A.C."/>
            <person name="Clay J.M."/>
            <person name="Skokan R."/>
            <person name="Toyoda A."/>
            <person name="Suzuki Y."/>
            <person name="Kagoshima H."/>
            <person name="Schijlen E."/>
            <person name="Tajeshwar N."/>
            <person name="Catarino B."/>
            <person name="Hetherington A.J."/>
            <person name="Saltykova A."/>
            <person name="Bonnot C."/>
            <person name="Breuninger H."/>
            <person name="Symeonidi A."/>
            <person name="Radhakrishnan G.V."/>
            <person name="Van Nieuwerburgh F."/>
            <person name="Deforce D."/>
            <person name="Chang C."/>
            <person name="Karol K.G."/>
            <person name="Hedrich R."/>
            <person name="Ulvskov P."/>
            <person name="Glockner G."/>
            <person name="Delwiche C.F."/>
            <person name="Petrasek J."/>
            <person name="Van de Peer Y."/>
            <person name="Friml J."/>
            <person name="Beilby M."/>
            <person name="Dolan L."/>
            <person name="Kohara Y."/>
            <person name="Sugano S."/>
            <person name="Fujiyama A."/>
            <person name="Delaux P.-M."/>
            <person name="Quint M."/>
            <person name="TheiBen G."/>
            <person name="Hagemann M."/>
            <person name="Harholt J."/>
            <person name="Dunand C."/>
            <person name="Zachgo S."/>
            <person name="Langdale J."/>
            <person name="Maumus F."/>
            <person name="Straeten D.V.D."/>
            <person name="Gould S.B."/>
            <person name="Rensing S.A."/>
        </authorList>
    </citation>
    <scope>NUCLEOTIDE SEQUENCE [LARGE SCALE GENOMIC DNA]</scope>
    <source>
        <strain evidence="3 4">S276</strain>
    </source>
</reference>
<sequence>MERGNGEKLLVALILGLVCLAGVAQVDAQGVVPPPPPPPPPPPSTPVGTDIVSLICATPGLSAFCNALATSRVSLELLQNVAVQRVTVFAANDAAFGNVRANIKACFGKEPIDVLSQVVAFHIATGGNYTAAELGAVYTLTTLHGMPLMMGRNVNGSPLIEGTASIVSPDVIHAVNATVHVIDDVLVPENLVRNIWEVCFGVPASSNTPVPPASTI</sequence>
<dbReference type="OrthoDB" id="286301at2759"/>
<evidence type="ECO:0000313" key="3">
    <source>
        <dbReference type="EMBL" id="GBG89023.1"/>
    </source>
</evidence>
<dbReference type="Proteomes" id="UP000265515">
    <property type="component" value="Unassembled WGS sequence"/>
</dbReference>
<dbReference type="InterPro" id="IPR036378">
    <property type="entry name" value="FAS1_dom_sf"/>
</dbReference>
<evidence type="ECO:0000256" key="1">
    <source>
        <dbReference type="SAM" id="SignalP"/>
    </source>
</evidence>
<accession>A0A388M3I5</accession>
<gene>
    <name evidence="3" type="ORF">CBR_g48632</name>
</gene>
<feature type="chain" id="PRO_5017260213" description="FAS1 domain-containing protein" evidence="1">
    <location>
        <begin position="29"/>
        <end position="216"/>
    </location>
</feature>
<comment type="caution">
    <text evidence="3">The sequence shown here is derived from an EMBL/GenBank/DDBJ whole genome shotgun (WGS) entry which is preliminary data.</text>
</comment>
<feature type="signal peptide" evidence="1">
    <location>
        <begin position="1"/>
        <end position="28"/>
    </location>
</feature>
<dbReference type="Gramene" id="GBG89023">
    <property type="protein sequence ID" value="GBG89023"/>
    <property type="gene ID" value="CBR_g48632"/>
</dbReference>
<dbReference type="Gene3D" id="2.30.180.10">
    <property type="entry name" value="FAS1 domain"/>
    <property type="match status" value="1"/>
</dbReference>
<evidence type="ECO:0000313" key="4">
    <source>
        <dbReference type="Proteomes" id="UP000265515"/>
    </source>
</evidence>
<keyword evidence="4" id="KW-1185">Reference proteome</keyword>
<proteinExistence type="predicted"/>
<dbReference type="InterPro" id="IPR000782">
    <property type="entry name" value="FAS1_domain"/>
</dbReference>
<dbReference type="EMBL" id="BFEA01000710">
    <property type="protein sequence ID" value="GBG89023.1"/>
    <property type="molecule type" value="Genomic_DNA"/>
</dbReference>